<dbReference type="GO" id="GO:0005829">
    <property type="term" value="C:cytosol"/>
    <property type="evidence" value="ECO:0007669"/>
    <property type="project" value="InterPro"/>
</dbReference>
<reference evidence="8 9" key="1">
    <citation type="journal article" date="2018" name="Mol. Biol. Evol.">
        <title>Broad Genomic Sampling Reveals a Smut Pathogenic Ancestry of the Fungal Clade Ustilaginomycotina.</title>
        <authorList>
            <person name="Kijpornyongpan T."/>
            <person name="Mondo S.J."/>
            <person name="Barry K."/>
            <person name="Sandor L."/>
            <person name="Lee J."/>
            <person name="Lipzen A."/>
            <person name="Pangilinan J."/>
            <person name="LaButti K."/>
            <person name="Hainaut M."/>
            <person name="Henrissat B."/>
            <person name="Grigoriev I.V."/>
            <person name="Spatafora J.W."/>
            <person name="Aime M.C."/>
        </authorList>
    </citation>
    <scope>NUCLEOTIDE SEQUENCE [LARGE SCALE GENOMIC DNA]</scope>
    <source>
        <strain evidence="8 9">MCA 4198</strain>
    </source>
</reference>
<feature type="compositionally biased region" description="Polar residues" evidence="7">
    <location>
        <begin position="245"/>
        <end position="261"/>
    </location>
</feature>
<evidence type="ECO:0000256" key="2">
    <source>
        <dbReference type="ARBA" id="ARBA00004496"/>
    </source>
</evidence>
<comment type="subcellular location">
    <subcellularLocation>
        <location evidence="2">Cytoplasm</location>
    </subcellularLocation>
    <subcellularLocation>
        <location evidence="1">Nucleus</location>
    </subcellularLocation>
</comment>
<feature type="compositionally biased region" description="Polar residues" evidence="7">
    <location>
        <begin position="375"/>
        <end position="387"/>
    </location>
</feature>
<accession>A0A316YR72</accession>
<dbReference type="Gene3D" id="2.30.29.30">
    <property type="entry name" value="Pleckstrin-homology domain (PH domain)/Phosphotyrosine-binding domain (PTB)"/>
    <property type="match status" value="1"/>
</dbReference>
<gene>
    <name evidence="8" type="ORF">FA10DRAFT_300591</name>
</gene>
<feature type="region of interest" description="Disordered" evidence="7">
    <location>
        <begin position="541"/>
        <end position="569"/>
    </location>
</feature>
<feature type="region of interest" description="Disordered" evidence="7">
    <location>
        <begin position="345"/>
        <end position="387"/>
    </location>
</feature>
<dbReference type="RefSeq" id="XP_025379248.1">
    <property type="nucleotide sequence ID" value="XM_025524869.1"/>
</dbReference>
<proteinExistence type="inferred from homology"/>
<evidence type="ECO:0000256" key="4">
    <source>
        <dbReference type="ARBA" id="ARBA00008209"/>
    </source>
</evidence>
<comment type="similarity">
    <text evidence="4">Belongs to the RCAN family.</text>
</comment>
<evidence type="ECO:0000313" key="8">
    <source>
        <dbReference type="EMBL" id="PWN92050.1"/>
    </source>
</evidence>
<dbReference type="InterPro" id="IPR006931">
    <property type="entry name" value="Calcipressin"/>
</dbReference>
<dbReference type="AlphaFoldDB" id="A0A316YR72"/>
<dbReference type="PANTHER" id="PTHR10300:SF14">
    <property type="entry name" value="PROTEIN SARAH"/>
    <property type="match status" value="1"/>
</dbReference>
<dbReference type="InterPro" id="IPR012677">
    <property type="entry name" value="Nucleotide-bd_a/b_plait_sf"/>
</dbReference>
<dbReference type="GO" id="GO:0005886">
    <property type="term" value="C:plasma membrane"/>
    <property type="evidence" value="ECO:0007669"/>
    <property type="project" value="InterPro"/>
</dbReference>
<dbReference type="EMBL" id="KZ819635">
    <property type="protein sequence ID" value="PWN92050.1"/>
    <property type="molecule type" value="Genomic_DNA"/>
</dbReference>
<dbReference type="GeneID" id="37046785"/>
<dbReference type="PRINTS" id="PR01348">
    <property type="entry name" value="ICLNCHANNEL"/>
</dbReference>
<dbReference type="Proteomes" id="UP000245768">
    <property type="component" value="Unassembled WGS sequence"/>
</dbReference>
<dbReference type="GO" id="GO:0034715">
    <property type="term" value="C:pICln-Sm protein complex"/>
    <property type="evidence" value="ECO:0007669"/>
    <property type="project" value="InterPro"/>
</dbReference>
<evidence type="ECO:0000256" key="5">
    <source>
        <dbReference type="ARBA" id="ARBA00022490"/>
    </source>
</evidence>
<feature type="region of interest" description="Disordered" evidence="7">
    <location>
        <begin position="245"/>
        <end position="267"/>
    </location>
</feature>
<dbReference type="InterPro" id="IPR011993">
    <property type="entry name" value="PH-like_dom_sf"/>
</dbReference>
<dbReference type="InterPro" id="IPR003521">
    <property type="entry name" value="ICln"/>
</dbReference>
<dbReference type="GO" id="GO:0005634">
    <property type="term" value="C:nucleus"/>
    <property type="evidence" value="ECO:0007669"/>
    <property type="project" value="UniProtKB-SubCell"/>
</dbReference>
<dbReference type="STRING" id="215250.A0A316YR72"/>
<keyword evidence="6" id="KW-0539">Nucleus</keyword>
<dbReference type="Pfam" id="PF03517">
    <property type="entry name" value="Voldacs"/>
    <property type="match status" value="1"/>
</dbReference>
<dbReference type="GO" id="GO:0034709">
    <property type="term" value="C:methylosome"/>
    <property type="evidence" value="ECO:0007669"/>
    <property type="project" value="InterPro"/>
</dbReference>
<dbReference type="GO" id="GO:0019722">
    <property type="term" value="P:calcium-mediated signaling"/>
    <property type="evidence" value="ECO:0007669"/>
    <property type="project" value="InterPro"/>
</dbReference>
<dbReference type="GO" id="GO:0000387">
    <property type="term" value="P:spliceosomal snRNP assembly"/>
    <property type="evidence" value="ECO:0007669"/>
    <property type="project" value="InterPro"/>
</dbReference>
<evidence type="ECO:0000256" key="7">
    <source>
        <dbReference type="SAM" id="MobiDB-lite"/>
    </source>
</evidence>
<protein>
    <submittedName>
        <fullName evidence="8">Calcipressin-domain-containing protein</fullName>
    </submittedName>
</protein>
<dbReference type="InParanoid" id="A0A316YR72"/>
<evidence type="ECO:0000313" key="9">
    <source>
        <dbReference type="Proteomes" id="UP000245768"/>
    </source>
</evidence>
<dbReference type="InterPro" id="IPR035979">
    <property type="entry name" value="RBD_domain_sf"/>
</dbReference>
<dbReference type="GO" id="GO:0003676">
    <property type="term" value="F:nucleic acid binding"/>
    <property type="evidence" value="ECO:0007669"/>
    <property type="project" value="InterPro"/>
</dbReference>
<name>A0A316YR72_9BASI</name>
<organism evidence="8 9">
    <name type="scientific">Acaromyces ingoldii</name>
    <dbReference type="NCBI Taxonomy" id="215250"/>
    <lineage>
        <taxon>Eukaryota</taxon>
        <taxon>Fungi</taxon>
        <taxon>Dikarya</taxon>
        <taxon>Basidiomycota</taxon>
        <taxon>Ustilaginomycotina</taxon>
        <taxon>Exobasidiomycetes</taxon>
        <taxon>Exobasidiales</taxon>
        <taxon>Cryptobasidiaceae</taxon>
        <taxon>Acaromyces</taxon>
    </lineage>
</organism>
<comment type="similarity">
    <text evidence="3">Belongs to the pICln (TC 1.A.47) family.</text>
</comment>
<keyword evidence="5" id="KW-0963">Cytoplasm</keyword>
<dbReference type="GO" id="GO:0006884">
    <property type="term" value="P:cell volume homeostasis"/>
    <property type="evidence" value="ECO:0007669"/>
    <property type="project" value="InterPro"/>
</dbReference>
<keyword evidence="9" id="KW-1185">Reference proteome</keyword>
<evidence type="ECO:0000256" key="1">
    <source>
        <dbReference type="ARBA" id="ARBA00004123"/>
    </source>
</evidence>
<evidence type="ECO:0000256" key="3">
    <source>
        <dbReference type="ARBA" id="ARBA00007054"/>
    </source>
</evidence>
<dbReference type="Pfam" id="PF04847">
    <property type="entry name" value="Calcipressin"/>
    <property type="match status" value="1"/>
</dbReference>
<feature type="region of interest" description="Disordered" evidence="7">
    <location>
        <begin position="435"/>
        <end position="486"/>
    </location>
</feature>
<dbReference type="InterPro" id="IPR039924">
    <property type="entry name" value="ICln/Lot5/Saf5"/>
</dbReference>
<dbReference type="Gene3D" id="3.30.70.330">
    <property type="match status" value="1"/>
</dbReference>
<dbReference type="PANTHER" id="PTHR10300">
    <property type="entry name" value="CALCIPRESSIN"/>
    <property type="match status" value="1"/>
</dbReference>
<dbReference type="GO" id="GO:0008597">
    <property type="term" value="F:calcium-dependent protein serine/threonine phosphatase regulator activity"/>
    <property type="evidence" value="ECO:0007669"/>
    <property type="project" value="TreeGrafter"/>
</dbReference>
<evidence type="ECO:0000256" key="6">
    <source>
        <dbReference type="ARBA" id="ARBA00023242"/>
    </source>
</evidence>
<dbReference type="SUPFAM" id="SSF54928">
    <property type="entry name" value="RNA-binding domain, RBD"/>
    <property type="match status" value="1"/>
</dbReference>
<sequence length="569" mass="59988">MPLEALRAAPTFMSVEDYAVLQQSTPASFEGHPPVLRLKLEGVRCTIEPASALPGGARQTESNGSAYGPLASEEGVLWVTESALSFLTNTGRGFTLDYPTLSLHAVSRTLPDSLIASSSRSAADVSCVYCQLDESQGDDVDEDEDEDESGLSELWILPADQDSMEPLFEALSYCASLHPSGLEDEEGGHPFAGIGPFGTGAQTLHAMTEDGAYDDAEEGEQELSEAGRATLAHLDSLIEWTPASKSSCAGPASSPTASFHSSDPRKAEVMDRTDTIILVNLPQEVFQMPELASSLLDLLHAYGDMVRWTPLPSFGRALVQYKEVAGANRAKEALDKLLLPVIEEGDEEGEMDAPPTRKTSDSGDTPALRAYFGPHSSSLPVEGSSNLPVPATDRNFLISPPGSPPVGWEPVREDPPNTDTLADDLIKALGSLRDRGLGVESHSPRPLRMDDDEAGDENEHAQRLPPPPSLVIPPSTAPARSSHPLATQRAMGDGEGFVSIPGVTVQSVDPEADDDAGLDQRLNKGLSITGVKATVESMRGASAGGLGANSDGLAGSGNKITPTGRPPLA</sequence>
<dbReference type="GO" id="GO:0006821">
    <property type="term" value="P:chloride transport"/>
    <property type="evidence" value="ECO:0007669"/>
    <property type="project" value="InterPro"/>
</dbReference>
<dbReference type="OrthoDB" id="17212at2759"/>